<feature type="compositionally biased region" description="Polar residues" evidence="3">
    <location>
        <begin position="312"/>
        <end position="322"/>
    </location>
</feature>
<dbReference type="OrthoDB" id="779903at2759"/>
<feature type="compositionally biased region" description="Polar residues" evidence="3">
    <location>
        <begin position="60"/>
        <end position="70"/>
    </location>
</feature>
<dbReference type="STRING" id="3983.A0A2C9UQR0"/>
<proteinExistence type="inferred from homology"/>
<dbReference type="Gene3D" id="1.20.5.190">
    <property type="match status" value="1"/>
</dbReference>
<protein>
    <recommendedName>
        <fullName evidence="6">Protein IQ-DOMAIN 1</fullName>
    </recommendedName>
</protein>
<dbReference type="Pfam" id="PF00612">
    <property type="entry name" value="IQ"/>
    <property type="match status" value="1"/>
</dbReference>
<dbReference type="AlphaFoldDB" id="A0A2C9UQR0"/>
<gene>
    <name evidence="4" type="ORF">MANES_13G064500v8</name>
</gene>
<accession>A0A2C9UQR0</accession>
<feature type="region of interest" description="Disordered" evidence="3">
    <location>
        <begin position="308"/>
        <end position="373"/>
    </location>
</feature>
<evidence type="ECO:0000313" key="5">
    <source>
        <dbReference type="Proteomes" id="UP000091857"/>
    </source>
</evidence>
<dbReference type="Proteomes" id="UP000091857">
    <property type="component" value="Chromosome 13"/>
</dbReference>
<comment type="similarity">
    <text evidence="2">Belongs to the IQD family.</text>
</comment>
<dbReference type="GO" id="GO:0005516">
    <property type="term" value="F:calmodulin binding"/>
    <property type="evidence" value="ECO:0007669"/>
    <property type="project" value="UniProtKB-KW"/>
</dbReference>
<feature type="region of interest" description="Disordered" evidence="3">
    <location>
        <begin position="60"/>
        <end position="89"/>
    </location>
</feature>
<keyword evidence="5" id="KW-1185">Reference proteome</keyword>
<dbReference type="Gramene" id="Manes.13G064500.1.v8.1">
    <property type="protein sequence ID" value="Manes.13G064500.1.v8.1.CDS"/>
    <property type="gene ID" value="Manes.13G064500.v8.1"/>
</dbReference>
<evidence type="ECO:0000256" key="1">
    <source>
        <dbReference type="ARBA" id="ARBA00022860"/>
    </source>
</evidence>
<evidence type="ECO:0000256" key="3">
    <source>
        <dbReference type="SAM" id="MobiDB-lite"/>
    </source>
</evidence>
<evidence type="ECO:0008006" key="6">
    <source>
        <dbReference type="Google" id="ProtNLM"/>
    </source>
</evidence>
<evidence type="ECO:0000313" key="4">
    <source>
        <dbReference type="EMBL" id="OAY33037.1"/>
    </source>
</evidence>
<organism evidence="4 5">
    <name type="scientific">Manihot esculenta</name>
    <name type="common">Cassava</name>
    <name type="synonym">Jatropha manihot</name>
    <dbReference type="NCBI Taxonomy" id="3983"/>
    <lineage>
        <taxon>Eukaryota</taxon>
        <taxon>Viridiplantae</taxon>
        <taxon>Streptophyta</taxon>
        <taxon>Embryophyta</taxon>
        <taxon>Tracheophyta</taxon>
        <taxon>Spermatophyta</taxon>
        <taxon>Magnoliopsida</taxon>
        <taxon>eudicotyledons</taxon>
        <taxon>Gunneridae</taxon>
        <taxon>Pentapetalae</taxon>
        <taxon>rosids</taxon>
        <taxon>fabids</taxon>
        <taxon>Malpighiales</taxon>
        <taxon>Euphorbiaceae</taxon>
        <taxon>Crotonoideae</taxon>
        <taxon>Manihoteae</taxon>
        <taxon>Manihot</taxon>
    </lineage>
</organism>
<sequence>MGITGELVRNVFSRNRSVGTHESNTSGRSSAGDKRRWSVVRSYLCGDEFNSVLAEEDSASIKSSEATVTQPVLEDIPKEDRVKEKHNSTSKLFQQEDAAIIIQSAFRKYLARRLIEEIKSNDGEKEPAMEMESPSRDSVGTSIEVQTANSVEVLSVKLEKVAVHHRMQKKARTQVLKIKDDWDDSTVSSNITKMRIQNRMEATNRRERALAYAFAQQLRICSKRKQTRSDDTETNMGWSWLERWMATRLSECSVESCTSKTYMTQSSNHGIPARKRFLDGAEEKESCGSNEVSVQFDSLAMTTANHKEGLNPTRNQLKSSRPISRRKTAPSNQILKEHNKVIKKEGQKESEQHKEHSSKKEIKCKDASSKQLA</sequence>
<feature type="compositionally biased region" description="Basic and acidic residues" evidence="3">
    <location>
        <begin position="335"/>
        <end position="373"/>
    </location>
</feature>
<keyword evidence="1" id="KW-0112">Calmodulin-binding</keyword>
<comment type="caution">
    <text evidence="4">The sequence shown here is derived from an EMBL/GenBank/DDBJ whole genome shotgun (WGS) entry which is preliminary data.</text>
</comment>
<dbReference type="PROSITE" id="PS50096">
    <property type="entry name" value="IQ"/>
    <property type="match status" value="1"/>
</dbReference>
<dbReference type="PANTHER" id="PTHR32295">
    <property type="entry name" value="IQ-DOMAIN 5-RELATED"/>
    <property type="match status" value="1"/>
</dbReference>
<dbReference type="EMBL" id="CM004399">
    <property type="protein sequence ID" value="OAY33037.1"/>
    <property type="molecule type" value="Genomic_DNA"/>
</dbReference>
<evidence type="ECO:0000256" key="2">
    <source>
        <dbReference type="ARBA" id="ARBA00024341"/>
    </source>
</evidence>
<dbReference type="InterPro" id="IPR000048">
    <property type="entry name" value="IQ_motif_EF-hand-BS"/>
</dbReference>
<feature type="compositionally biased region" description="Basic and acidic residues" evidence="3">
    <location>
        <begin position="75"/>
        <end position="87"/>
    </location>
</feature>
<dbReference type="PANTHER" id="PTHR32295:SF15">
    <property type="entry name" value="PROTEIN IQ-DOMAIN 33"/>
    <property type="match status" value="1"/>
</dbReference>
<name>A0A2C9UQR0_MANES</name>
<reference evidence="5" key="1">
    <citation type="journal article" date="2016" name="Nat. Biotechnol.">
        <title>Sequencing wild and cultivated cassava and related species reveals extensive interspecific hybridization and genetic diversity.</title>
        <authorList>
            <person name="Bredeson J.V."/>
            <person name="Lyons J.B."/>
            <person name="Prochnik S.E."/>
            <person name="Wu G.A."/>
            <person name="Ha C.M."/>
            <person name="Edsinger-Gonzales E."/>
            <person name="Grimwood J."/>
            <person name="Schmutz J."/>
            <person name="Rabbi I.Y."/>
            <person name="Egesi C."/>
            <person name="Nauluvula P."/>
            <person name="Lebot V."/>
            <person name="Ndunguru J."/>
            <person name="Mkamilo G."/>
            <person name="Bart R.S."/>
            <person name="Setter T.L."/>
            <person name="Gleadow R.M."/>
            <person name="Kulakow P."/>
            <person name="Ferguson M.E."/>
            <person name="Rounsley S."/>
            <person name="Rokhsar D.S."/>
        </authorList>
    </citation>
    <scope>NUCLEOTIDE SEQUENCE [LARGE SCALE GENOMIC DNA]</scope>
    <source>
        <strain evidence="5">cv. AM560-2</strain>
    </source>
</reference>